<dbReference type="OrthoDB" id="5326588at2759"/>
<reference evidence="1 2" key="1">
    <citation type="journal article" date="2019" name="Sci. Rep.">
        <title>Orb-weaving spider Araneus ventricosus genome elucidates the spidroin gene catalogue.</title>
        <authorList>
            <person name="Kono N."/>
            <person name="Nakamura H."/>
            <person name="Ohtoshi R."/>
            <person name="Moran D.A.P."/>
            <person name="Shinohara A."/>
            <person name="Yoshida Y."/>
            <person name="Fujiwara M."/>
            <person name="Mori M."/>
            <person name="Tomita M."/>
            <person name="Arakawa K."/>
        </authorList>
    </citation>
    <scope>NUCLEOTIDE SEQUENCE [LARGE SCALE GENOMIC DNA]</scope>
</reference>
<sequence>MTPEVAHPLQTSAPGRLAHNARFSGTRLATYRRIFSGIVFRAWSSPAPMPRPPLGHHTVTNMESRFPAMLVLWLGTEFYKVKHGVKGSDCSGIPDLGEELGDYFGDLATNLATLATNR</sequence>
<keyword evidence="2" id="KW-1185">Reference proteome</keyword>
<gene>
    <name evidence="1" type="ORF">AVEN_135105_1</name>
</gene>
<dbReference type="Proteomes" id="UP000499080">
    <property type="component" value="Unassembled WGS sequence"/>
</dbReference>
<evidence type="ECO:0000313" key="1">
    <source>
        <dbReference type="EMBL" id="GBM91083.1"/>
    </source>
</evidence>
<dbReference type="EMBL" id="BGPR01003672">
    <property type="protein sequence ID" value="GBM91083.1"/>
    <property type="molecule type" value="Genomic_DNA"/>
</dbReference>
<dbReference type="AlphaFoldDB" id="A0A4Y2JL41"/>
<proteinExistence type="predicted"/>
<organism evidence="1 2">
    <name type="scientific">Araneus ventricosus</name>
    <name type="common">Orbweaver spider</name>
    <name type="synonym">Epeira ventricosa</name>
    <dbReference type="NCBI Taxonomy" id="182803"/>
    <lineage>
        <taxon>Eukaryota</taxon>
        <taxon>Metazoa</taxon>
        <taxon>Ecdysozoa</taxon>
        <taxon>Arthropoda</taxon>
        <taxon>Chelicerata</taxon>
        <taxon>Arachnida</taxon>
        <taxon>Araneae</taxon>
        <taxon>Araneomorphae</taxon>
        <taxon>Entelegynae</taxon>
        <taxon>Araneoidea</taxon>
        <taxon>Araneidae</taxon>
        <taxon>Araneus</taxon>
    </lineage>
</organism>
<name>A0A4Y2JL41_ARAVE</name>
<comment type="caution">
    <text evidence="1">The sequence shown here is derived from an EMBL/GenBank/DDBJ whole genome shotgun (WGS) entry which is preliminary data.</text>
</comment>
<evidence type="ECO:0000313" key="2">
    <source>
        <dbReference type="Proteomes" id="UP000499080"/>
    </source>
</evidence>
<protein>
    <submittedName>
        <fullName evidence="1">Uncharacterized protein</fullName>
    </submittedName>
</protein>
<accession>A0A4Y2JL41</accession>